<dbReference type="Proteomes" id="UP000059113">
    <property type="component" value="Chromosome"/>
</dbReference>
<comment type="subcellular location">
    <subcellularLocation>
        <location evidence="1">Membrane</location>
        <topology evidence="1">Multi-pass membrane protein</topology>
    </subcellularLocation>
</comment>
<dbReference type="SFLD" id="SFLDS00003">
    <property type="entry name" value="Haloacid_Dehalogenase"/>
    <property type="match status" value="1"/>
</dbReference>
<evidence type="ECO:0000256" key="7">
    <source>
        <dbReference type="ARBA" id="ARBA00022989"/>
    </source>
</evidence>
<dbReference type="GO" id="GO:1990573">
    <property type="term" value="P:potassium ion import across plasma membrane"/>
    <property type="evidence" value="ECO:0007669"/>
    <property type="project" value="TreeGrafter"/>
</dbReference>
<dbReference type="Gene3D" id="1.20.1110.10">
    <property type="entry name" value="Calcium-transporting ATPase, transmembrane domain"/>
    <property type="match status" value="1"/>
</dbReference>
<evidence type="ECO:0000256" key="6">
    <source>
        <dbReference type="ARBA" id="ARBA00022967"/>
    </source>
</evidence>
<evidence type="ECO:0000256" key="2">
    <source>
        <dbReference type="ARBA" id="ARBA00005675"/>
    </source>
</evidence>
<proteinExistence type="inferred from homology"/>
<reference evidence="12" key="2">
    <citation type="submission" date="2015-04" db="EMBL/GenBank/DDBJ databases">
        <title>The complete genome sequence of Erythrobacter sp. s21-N3.</title>
        <authorList>
            <person name="Zhuang L."/>
            <person name="Liu Y."/>
            <person name="Shao Z."/>
        </authorList>
    </citation>
    <scope>NUCLEOTIDE SEQUENCE [LARGE SCALE GENOMIC DNA]</scope>
    <source>
        <strain evidence="12">s21-N3</strain>
    </source>
</reference>
<dbReference type="AlphaFoldDB" id="A0A0H4VE55"/>
<dbReference type="InterPro" id="IPR023298">
    <property type="entry name" value="ATPase_P-typ_TM_dom_sf"/>
</dbReference>
<dbReference type="Pfam" id="PF00689">
    <property type="entry name" value="Cation_ATPase_C"/>
    <property type="match status" value="1"/>
</dbReference>
<dbReference type="PRINTS" id="PR00119">
    <property type="entry name" value="CATATPASE"/>
</dbReference>
<keyword evidence="8 9" id="KW-0472">Membrane</keyword>
<dbReference type="SFLD" id="SFLDF00027">
    <property type="entry name" value="p-type_atpase"/>
    <property type="match status" value="1"/>
</dbReference>
<evidence type="ECO:0000256" key="1">
    <source>
        <dbReference type="ARBA" id="ARBA00004141"/>
    </source>
</evidence>
<feature type="transmembrane region" description="Helical" evidence="9">
    <location>
        <begin position="717"/>
        <end position="737"/>
    </location>
</feature>
<reference evidence="11 12" key="1">
    <citation type="journal article" date="2015" name="Int. J. Syst. Evol. Microbiol.">
        <title>Erythrobacter atlanticus sp. nov., a bacterium from ocean sediment able to degrade polycyclic aromatic hydrocarbons.</title>
        <authorList>
            <person name="Zhuang L."/>
            <person name="Liu Y."/>
            <person name="Wang L."/>
            <person name="Wang W."/>
            <person name="Shao Z."/>
        </authorList>
    </citation>
    <scope>NUCLEOTIDE SEQUENCE [LARGE SCALE GENOMIC DNA]</scope>
    <source>
        <strain evidence="12">s21-N3</strain>
    </source>
</reference>
<dbReference type="STRING" id="1648404.CP97_14445"/>
<evidence type="ECO:0000256" key="8">
    <source>
        <dbReference type="ARBA" id="ARBA00023136"/>
    </source>
</evidence>
<feature type="transmembrane region" description="Helical" evidence="9">
    <location>
        <begin position="784"/>
        <end position="803"/>
    </location>
</feature>
<dbReference type="InterPro" id="IPR059000">
    <property type="entry name" value="ATPase_P-type_domA"/>
</dbReference>
<dbReference type="Gene3D" id="3.40.1110.10">
    <property type="entry name" value="Calcium-transporting ATPase, cytoplasmic domain N"/>
    <property type="match status" value="1"/>
</dbReference>
<feature type="transmembrane region" description="Helical" evidence="9">
    <location>
        <begin position="644"/>
        <end position="665"/>
    </location>
</feature>
<dbReference type="EMBL" id="CP011310">
    <property type="protein sequence ID" value="AKQ42972.2"/>
    <property type="molecule type" value="Genomic_DNA"/>
</dbReference>
<comment type="similarity">
    <text evidence="2">Belongs to the cation transport ATPase (P-type) (TC 3.A.3) family. Type IIA subfamily.</text>
</comment>
<feature type="transmembrane region" description="Helical" evidence="9">
    <location>
        <begin position="815"/>
        <end position="833"/>
    </location>
</feature>
<dbReference type="KEGG" id="ery:CP97_14445"/>
<dbReference type="GO" id="GO:0005391">
    <property type="term" value="F:P-type sodium:potassium-exchanging transporter activity"/>
    <property type="evidence" value="ECO:0007669"/>
    <property type="project" value="TreeGrafter"/>
</dbReference>
<dbReference type="InterPro" id="IPR018303">
    <property type="entry name" value="ATPase_P-typ_P_site"/>
</dbReference>
<dbReference type="GO" id="GO:0005886">
    <property type="term" value="C:plasma membrane"/>
    <property type="evidence" value="ECO:0007669"/>
    <property type="project" value="TreeGrafter"/>
</dbReference>
<dbReference type="Gene3D" id="3.40.50.1000">
    <property type="entry name" value="HAD superfamily/HAD-like"/>
    <property type="match status" value="1"/>
</dbReference>
<dbReference type="GO" id="GO:0036376">
    <property type="term" value="P:sodium ion export across plasma membrane"/>
    <property type="evidence" value="ECO:0007669"/>
    <property type="project" value="TreeGrafter"/>
</dbReference>
<dbReference type="SMART" id="SM00831">
    <property type="entry name" value="Cation_ATPase_N"/>
    <property type="match status" value="1"/>
</dbReference>
<dbReference type="GO" id="GO:0005524">
    <property type="term" value="F:ATP binding"/>
    <property type="evidence" value="ECO:0007669"/>
    <property type="project" value="UniProtKB-KW"/>
</dbReference>
<feature type="transmembrane region" description="Helical" evidence="9">
    <location>
        <begin position="677"/>
        <end position="696"/>
    </location>
</feature>
<dbReference type="Gene3D" id="2.70.150.10">
    <property type="entry name" value="Calcium-transporting ATPase, cytoplasmic transduction domain A"/>
    <property type="match status" value="1"/>
</dbReference>
<dbReference type="InterPro" id="IPR050510">
    <property type="entry name" value="Cation_transp_ATPase_P-type"/>
</dbReference>
<feature type="transmembrane region" description="Helical" evidence="9">
    <location>
        <begin position="253"/>
        <end position="277"/>
    </location>
</feature>
<feature type="transmembrane region" description="Helical" evidence="9">
    <location>
        <begin position="752"/>
        <end position="772"/>
    </location>
</feature>
<feature type="transmembrane region" description="Helical" evidence="9">
    <location>
        <begin position="228"/>
        <end position="247"/>
    </location>
</feature>
<dbReference type="InterPro" id="IPR044492">
    <property type="entry name" value="P_typ_ATPase_HD_dom"/>
</dbReference>
<dbReference type="InterPro" id="IPR004014">
    <property type="entry name" value="ATPase_P-typ_cation-transptr_N"/>
</dbReference>
<dbReference type="InterPro" id="IPR023299">
    <property type="entry name" value="ATPase_P-typ_cyto_dom_N"/>
</dbReference>
<feature type="transmembrane region" description="Helical" evidence="9">
    <location>
        <begin position="37"/>
        <end position="55"/>
    </location>
</feature>
<dbReference type="GO" id="GO:0016887">
    <property type="term" value="F:ATP hydrolysis activity"/>
    <property type="evidence" value="ECO:0007669"/>
    <property type="project" value="InterPro"/>
</dbReference>
<dbReference type="SUPFAM" id="SSF81665">
    <property type="entry name" value="Calcium ATPase, transmembrane domain M"/>
    <property type="match status" value="1"/>
</dbReference>
<organism evidence="11 12">
    <name type="scientific">Aurantiacibacter atlanticus</name>
    <dbReference type="NCBI Taxonomy" id="1648404"/>
    <lineage>
        <taxon>Bacteria</taxon>
        <taxon>Pseudomonadati</taxon>
        <taxon>Pseudomonadota</taxon>
        <taxon>Alphaproteobacteria</taxon>
        <taxon>Sphingomonadales</taxon>
        <taxon>Erythrobacteraceae</taxon>
        <taxon>Aurantiacibacter</taxon>
    </lineage>
</organism>
<protein>
    <submittedName>
        <fullName evidence="11">Cation-transporting ATPase</fullName>
    </submittedName>
</protein>
<evidence type="ECO:0000256" key="3">
    <source>
        <dbReference type="ARBA" id="ARBA00022692"/>
    </source>
</evidence>
<evidence type="ECO:0000313" key="12">
    <source>
        <dbReference type="Proteomes" id="UP000059113"/>
    </source>
</evidence>
<dbReference type="SUPFAM" id="SSF81660">
    <property type="entry name" value="Metal cation-transporting ATPase, ATP-binding domain N"/>
    <property type="match status" value="1"/>
</dbReference>
<keyword evidence="6" id="KW-1278">Translocase</keyword>
<dbReference type="GO" id="GO:0006883">
    <property type="term" value="P:intracellular sodium ion homeostasis"/>
    <property type="evidence" value="ECO:0007669"/>
    <property type="project" value="TreeGrafter"/>
</dbReference>
<dbReference type="SUPFAM" id="SSF56784">
    <property type="entry name" value="HAD-like"/>
    <property type="match status" value="1"/>
</dbReference>
<feature type="domain" description="Cation-transporting P-type ATPase N-terminal" evidence="10">
    <location>
        <begin position="2"/>
        <end position="57"/>
    </location>
</feature>
<dbReference type="InterPro" id="IPR008250">
    <property type="entry name" value="ATPase_P-typ_transduc_dom_A_sf"/>
</dbReference>
<keyword evidence="4" id="KW-0547">Nucleotide-binding</keyword>
<dbReference type="SFLD" id="SFLDG00002">
    <property type="entry name" value="C1.7:_P-type_atpase_like"/>
    <property type="match status" value="1"/>
</dbReference>
<evidence type="ECO:0000256" key="4">
    <source>
        <dbReference type="ARBA" id="ARBA00022741"/>
    </source>
</evidence>
<dbReference type="Pfam" id="PF00122">
    <property type="entry name" value="E1-E2_ATPase"/>
    <property type="match status" value="1"/>
</dbReference>
<dbReference type="GO" id="GO:1902600">
    <property type="term" value="P:proton transmembrane transport"/>
    <property type="evidence" value="ECO:0007669"/>
    <property type="project" value="TreeGrafter"/>
</dbReference>
<dbReference type="Pfam" id="PF00702">
    <property type="entry name" value="Hydrolase"/>
    <property type="match status" value="1"/>
</dbReference>
<dbReference type="InterPro" id="IPR023214">
    <property type="entry name" value="HAD_sf"/>
</dbReference>
<keyword evidence="12" id="KW-1185">Reference proteome</keyword>
<name>A0A0H4VE55_9SPHN</name>
<keyword evidence="7 9" id="KW-1133">Transmembrane helix</keyword>
<gene>
    <name evidence="11" type="ORF">CP97_14445</name>
</gene>
<evidence type="ECO:0000313" key="11">
    <source>
        <dbReference type="EMBL" id="AKQ42972.2"/>
    </source>
</evidence>
<accession>A0A0H4VE55</accession>
<dbReference type="NCBIfam" id="TIGR01494">
    <property type="entry name" value="ATPase_P-type"/>
    <property type="match status" value="2"/>
</dbReference>
<dbReference type="PANTHER" id="PTHR43294">
    <property type="entry name" value="SODIUM/POTASSIUM-TRANSPORTING ATPASE SUBUNIT ALPHA"/>
    <property type="match status" value="1"/>
</dbReference>
<dbReference type="PRINTS" id="PR00120">
    <property type="entry name" value="HATPASE"/>
</dbReference>
<evidence type="ECO:0000259" key="10">
    <source>
        <dbReference type="SMART" id="SM00831"/>
    </source>
</evidence>
<evidence type="ECO:0000256" key="5">
    <source>
        <dbReference type="ARBA" id="ARBA00022840"/>
    </source>
</evidence>
<dbReference type="Pfam" id="PF00690">
    <property type="entry name" value="Cation_ATPase_N"/>
    <property type="match status" value="1"/>
</dbReference>
<dbReference type="SUPFAM" id="SSF81653">
    <property type="entry name" value="Calcium ATPase, transduction domain A"/>
    <property type="match status" value="1"/>
</dbReference>
<keyword evidence="5" id="KW-0067">ATP-binding</keyword>
<keyword evidence="3 9" id="KW-0812">Transmembrane</keyword>
<evidence type="ECO:0000256" key="9">
    <source>
        <dbReference type="SAM" id="Phobius"/>
    </source>
</evidence>
<dbReference type="InterPro" id="IPR006068">
    <property type="entry name" value="ATPase_P-typ_cation-transptr_C"/>
</dbReference>
<dbReference type="InterPro" id="IPR001757">
    <property type="entry name" value="P_typ_ATPase"/>
</dbReference>
<dbReference type="GO" id="GO:0030007">
    <property type="term" value="P:intracellular potassium ion homeostasis"/>
    <property type="evidence" value="ECO:0007669"/>
    <property type="project" value="TreeGrafter"/>
</dbReference>
<dbReference type="InterPro" id="IPR036412">
    <property type="entry name" value="HAD-like_sf"/>
</dbReference>
<sequence>MTGLDETEANERLSAFGRNSLPETRNSGPLRIFLRQFTNPLIYLLLGAGALSLAIGDRWDAIFIFGVLTTNALISSYQEYKADASAMALRMLVPQTARIRRGGIAREIPSAEIVPGDIVELESGFKVTADLRLLSSLGLRIDESLMTGESAPAAKDAQAFIEMDTPPGDRLTMAHAGTTVVEGRGVGVVVATGTETLLGEIGTTLAAATRTAVDTPLVRRMGLLARQISLATILLILLLAGVLALQGEGLRDIVLLAIALAVAAIPEGLPIAVTVALSAAASRMARRNVIVRALPAVEGLGACTLIASDKTGTLTLNRLTVEQAALPDGTIVNRKDWLTEDFPDALSDLSRAAALCNEAQLTDTGSTVGDAVDVALLDLAEETGNDPATLLGIERLSVIPYEPAARFAAVEAATNGGSQIVVKGAPETVLAMCADANPDSIDIVERMASDGYRVLVLADGMSDQYNGHIKDHLHGLRLLGFVGLGDPLRSGVVKAVERCREAGIGVRMITGDHPATALAIARQLGLSTNPETVVTGVELAALDCESDEFAENVGRALIYARIEPAQKLAIVRALQKAEEIVAVTGDGVNDGPALRAADIGVAMGRGGTDVARGAADMVLADDNFATIVAGIEEGRVTFLNVRKIVLFMVATGLAEICMFLGALAAGLPMPLTPVQLLWLNLVTNGVQDVTLGFGRGEGDELQQPPRRKLAALLDREAVILMLPGAIVMTAMSVWMLATHLGAGDTTAEARNAVLLMVVLFQNAFLLSVRSLHRPFWRWHPPENGWMFFGMAAALTLHIGALYFPPMQNLLGVQPVHMIVFWQCLAGAAAVLLVTEVTKWLLRSPARSIA</sequence>
<dbReference type="PANTHER" id="PTHR43294:SF20">
    <property type="entry name" value="P-TYPE ATPASE"/>
    <property type="match status" value="1"/>
</dbReference>
<dbReference type="PROSITE" id="PS00154">
    <property type="entry name" value="ATPASE_E1_E2"/>
    <property type="match status" value="1"/>
</dbReference>